<keyword evidence="2" id="KW-1185">Reference proteome</keyword>
<protein>
    <recommendedName>
        <fullName evidence="3">DUF2336 domain-containing protein</fullName>
    </recommendedName>
</protein>
<sequence length="366" mass="37839">MVPGMSAASSPLSMMLADDWPTTSIAAGVSAAPVRHAVDLARLFPVEGGDWSDRLVVETRRQLAGCLAWVEMDLRRILAQAPALAGALGPMPDAVGWTTLSAHPALMGPELVAHMRLRAGLGLLLRQQGAPGDMDAGVSEPADFSAGGEPDLADCAAALAMAEGRWAAPGLQDGPIKPDMPAEYFAELVWIAAASLCAAMIRAGTAAVDNILEAVDAAGAAMLARHDEGAGALGLADRLVRMAGAQADEPTLLGRALEQRRFLLFGALAARRLRLPTPVVMAALVDGPLLQVAALCHAIGGGPADYGLMLMALRPVRPALGDAMILSETERYAALTAAEADAVVAMLRVAAPLREGLAQIARLARP</sequence>
<comment type="caution">
    <text evidence="1">The sequence shown here is derived from an EMBL/GenBank/DDBJ whole genome shotgun (WGS) entry which is preliminary data.</text>
</comment>
<proteinExistence type="predicted"/>
<gene>
    <name evidence="1" type="ORF">GGR44_000524</name>
</gene>
<reference evidence="1 2" key="1">
    <citation type="submission" date="2020-08" db="EMBL/GenBank/DDBJ databases">
        <title>Genomic Encyclopedia of Type Strains, Phase IV (KMG-IV): sequencing the most valuable type-strain genomes for metagenomic binning, comparative biology and taxonomic classification.</title>
        <authorList>
            <person name="Goeker M."/>
        </authorList>
    </citation>
    <scope>NUCLEOTIDE SEQUENCE [LARGE SCALE GENOMIC DNA]</scope>
    <source>
        <strain evidence="1 2">DSM 29348</strain>
    </source>
</reference>
<organism evidence="1 2">
    <name type="scientific">Sphingobium fontiphilum</name>
    <dbReference type="NCBI Taxonomy" id="944425"/>
    <lineage>
        <taxon>Bacteria</taxon>
        <taxon>Pseudomonadati</taxon>
        <taxon>Pseudomonadota</taxon>
        <taxon>Alphaproteobacteria</taxon>
        <taxon>Sphingomonadales</taxon>
        <taxon>Sphingomonadaceae</taxon>
        <taxon>Sphingobium</taxon>
    </lineage>
</organism>
<dbReference type="Proteomes" id="UP000552757">
    <property type="component" value="Unassembled WGS sequence"/>
</dbReference>
<name>A0A7W6DJB1_9SPHN</name>
<evidence type="ECO:0000313" key="2">
    <source>
        <dbReference type="Proteomes" id="UP000552757"/>
    </source>
</evidence>
<accession>A0A7W6DJB1</accession>
<dbReference type="AlphaFoldDB" id="A0A7W6DJB1"/>
<evidence type="ECO:0008006" key="3">
    <source>
        <dbReference type="Google" id="ProtNLM"/>
    </source>
</evidence>
<evidence type="ECO:0000313" key="1">
    <source>
        <dbReference type="EMBL" id="MBB3980893.1"/>
    </source>
</evidence>
<dbReference type="EMBL" id="JACIEB010000001">
    <property type="protein sequence ID" value="MBB3980893.1"/>
    <property type="molecule type" value="Genomic_DNA"/>
</dbReference>